<evidence type="ECO:0000259" key="11">
    <source>
        <dbReference type="Pfam" id="PF03828"/>
    </source>
</evidence>
<comment type="similarity">
    <text evidence="4">Belongs to the DNA polymerase type-B-like family.</text>
</comment>
<evidence type="ECO:0000256" key="1">
    <source>
        <dbReference type="ARBA" id="ARBA00001936"/>
    </source>
</evidence>
<protein>
    <recommendedName>
        <fullName evidence="5">polynucleotide adenylyltransferase</fullName>
        <ecNumber evidence="5">2.7.7.19</ecNumber>
    </recommendedName>
</protein>
<comment type="cofactor">
    <cofactor evidence="1">
        <name>Mn(2+)</name>
        <dbReference type="ChEBI" id="CHEBI:29035"/>
    </cofactor>
</comment>
<feature type="region of interest" description="Disordered" evidence="10">
    <location>
        <begin position="15"/>
        <end position="43"/>
    </location>
</feature>
<keyword evidence="6" id="KW-0963">Cytoplasm</keyword>
<feature type="non-terminal residue" evidence="13">
    <location>
        <position position="388"/>
    </location>
</feature>
<accession>A0A4R0R010</accession>
<feature type="domain" description="Poly(A) RNA polymerase mitochondrial-like central palm" evidence="12">
    <location>
        <begin position="55"/>
        <end position="190"/>
    </location>
</feature>
<keyword evidence="7" id="KW-0808">Transferase</keyword>
<dbReference type="Gene3D" id="3.30.460.10">
    <property type="entry name" value="Beta Polymerase, domain 2"/>
    <property type="match status" value="1"/>
</dbReference>
<evidence type="ECO:0000256" key="9">
    <source>
        <dbReference type="ARBA" id="ARBA00022842"/>
    </source>
</evidence>
<name>A0A4R0R010_9APHY</name>
<evidence type="ECO:0000313" key="14">
    <source>
        <dbReference type="Proteomes" id="UP000292702"/>
    </source>
</evidence>
<dbReference type="Gene3D" id="1.10.1410.10">
    <property type="match status" value="1"/>
</dbReference>
<comment type="cofactor">
    <cofactor evidence="2">
        <name>Mg(2+)</name>
        <dbReference type="ChEBI" id="CHEBI:18420"/>
    </cofactor>
</comment>
<feature type="compositionally biased region" description="Low complexity" evidence="10">
    <location>
        <begin position="19"/>
        <end position="36"/>
    </location>
</feature>
<dbReference type="GO" id="GO:0046872">
    <property type="term" value="F:metal ion binding"/>
    <property type="evidence" value="ECO:0007669"/>
    <property type="project" value="UniProtKB-KW"/>
</dbReference>
<evidence type="ECO:0000256" key="2">
    <source>
        <dbReference type="ARBA" id="ARBA00001946"/>
    </source>
</evidence>
<dbReference type="OrthoDB" id="407432at2759"/>
<evidence type="ECO:0000256" key="5">
    <source>
        <dbReference type="ARBA" id="ARBA00012388"/>
    </source>
</evidence>
<dbReference type="PANTHER" id="PTHR12271:SF40">
    <property type="entry name" value="POLY(A) RNA POLYMERASE GLD2"/>
    <property type="match status" value="1"/>
</dbReference>
<sequence length="388" mass="44479">MATVFAQSHSLLNTRQPHQHVQQPAQQPPQQQQQQQSTRPKQLSKPRFYAEFSQCLFDFVIQLLPTPEELAIKEDVRKLLERLIRTLEPDSRLLSFGSTANGFSLRNSDMDLCCLIDSDDRLAASDLVTMLGDLLERETKFHVKPLPYARIPIVKLSLDPSPGLPFGIACDIGFENRLALENTRLLMCYAMIDPARVRTMVLFLKVWCKRRKINSPYKGTLSSYGYVLLVIFFLVHVKNPPVLPNLQSMPPLRPMDKEESTLNGHNVWFFDDINLLRQRWQSTNTESVAELLVDFFKFYSREFPYNSGVVSIRAGGIKKDSKGWFSEAERGSARERNRLCIEDPFETDFNVARCVTRDGLYTIRGELMRASRILAARPERPIVALAQL</sequence>
<keyword evidence="14" id="KW-1185">Reference proteome</keyword>
<dbReference type="PANTHER" id="PTHR12271">
    <property type="entry name" value="POLY A POLYMERASE CID PAP -RELATED"/>
    <property type="match status" value="1"/>
</dbReference>
<dbReference type="GO" id="GO:0005737">
    <property type="term" value="C:cytoplasm"/>
    <property type="evidence" value="ECO:0007669"/>
    <property type="project" value="UniProtKB-SubCell"/>
</dbReference>
<dbReference type="InterPro" id="IPR002058">
    <property type="entry name" value="PAP_assoc"/>
</dbReference>
<organism evidence="13 14">
    <name type="scientific">Steccherinum ochraceum</name>
    <dbReference type="NCBI Taxonomy" id="92696"/>
    <lineage>
        <taxon>Eukaryota</taxon>
        <taxon>Fungi</taxon>
        <taxon>Dikarya</taxon>
        <taxon>Basidiomycota</taxon>
        <taxon>Agaricomycotina</taxon>
        <taxon>Agaricomycetes</taxon>
        <taxon>Polyporales</taxon>
        <taxon>Steccherinaceae</taxon>
        <taxon>Steccherinum</taxon>
    </lineage>
</organism>
<dbReference type="InterPro" id="IPR043519">
    <property type="entry name" value="NT_sf"/>
</dbReference>
<dbReference type="Pfam" id="PF03828">
    <property type="entry name" value="PAP_assoc"/>
    <property type="match status" value="1"/>
</dbReference>
<dbReference type="GO" id="GO:1990817">
    <property type="term" value="F:poly(A) RNA polymerase activity"/>
    <property type="evidence" value="ECO:0007669"/>
    <property type="project" value="UniProtKB-EC"/>
</dbReference>
<evidence type="ECO:0000256" key="10">
    <source>
        <dbReference type="SAM" id="MobiDB-lite"/>
    </source>
</evidence>
<dbReference type="EMBL" id="RWJN01000691">
    <property type="protein sequence ID" value="TCD59960.1"/>
    <property type="molecule type" value="Genomic_DNA"/>
</dbReference>
<dbReference type="SUPFAM" id="SSF81631">
    <property type="entry name" value="PAP/OAS1 substrate-binding domain"/>
    <property type="match status" value="1"/>
</dbReference>
<dbReference type="EC" id="2.7.7.19" evidence="5"/>
<dbReference type="CDD" id="cd05402">
    <property type="entry name" value="NT_PAP_TUTase"/>
    <property type="match status" value="1"/>
</dbReference>
<dbReference type="STRING" id="92696.A0A4R0R010"/>
<evidence type="ECO:0000313" key="13">
    <source>
        <dbReference type="EMBL" id="TCD59960.1"/>
    </source>
</evidence>
<evidence type="ECO:0000256" key="4">
    <source>
        <dbReference type="ARBA" id="ARBA00008593"/>
    </source>
</evidence>
<proteinExistence type="inferred from homology"/>
<reference evidence="13 14" key="1">
    <citation type="submission" date="2018-11" db="EMBL/GenBank/DDBJ databases">
        <title>Genome assembly of Steccherinum ochraceum LE-BIN_3174, the white-rot fungus of the Steccherinaceae family (The Residual Polyporoid clade, Polyporales, Basidiomycota).</title>
        <authorList>
            <person name="Fedorova T.V."/>
            <person name="Glazunova O.A."/>
            <person name="Landesman E.O."/>
            <person name="Moiseenko K.V."/>
            <person name="Psurtseva N.V."/>
            <person name="Savinova O.S."/>
            <person name="Shakhova N.V."/>
            <person name="Tyazhelova T.V."/>
            <person name="Vasina D.V."/>
        </authorList>
    </citation>
    <scope>NUCLEOTIDE SEQUENCE [LARGE SCALE GENOMIC DNA]</scope>
    <source>
        <strain evidence="13 14">LE-BIN_3174</strain>
    </source>
</reference>
<dbReference type="InterPro" id="IPR054708">
    <property type="entry name" value="MTPAP-like_central"/>
</dbReference>
<evidence type="ECO:0000256" key="8">
    <source>
        <dbReference type="ARBA" id="ARBA00022723"/>
    </source>
</evidence>
<keyword evidence="8" id="KW-0479">Metal-binding</keyword>
<gene>
    <name evidence="13" type="ORF">EIP91_011011</name>
</gene>
<dbReference type="GO" id="GO:0010605">
    <property type="term" value="P:negative regulation of macromolecule metabolic process"/>
    <property type="evidence" value="ECO:0007669"/>
    <property type="project" value="UniProtKB-ARBA"/>
</dbReference>
<comment type="caution">
    <text evidence="13">The sequence shown here is derived from an EMBL/GenBank/DDBJ whole genome shotgun (WGS) entry which is preliminary data.</text>
</comment>
<evidence type="ECO:0000256" key="6">
    <source>
        <dbReference type="ARBA" id="ARBA00022490"/>
    </source>
</evidence>
<keyword evidence="9" id="KW-0460">Magnesium</keyword>
<evidence type="ECO:0000259" key="12">
    <source>
        <dbReference type="Pfam" id="PF22600"/>
    </source>
</evidence>
<feature type="domain" description="PAP-associated" evidence="11">
    <location>
        <begin position="287"/>
        <end position="348"/>
    </location>
</feature>
<dbReference type="AlphaFoldDB" id="A0A4R0R010"/>
<comment type="subcellular location">
    <subcellularLocation>
        <location evidence="3">Cytoplasm</location>
    </subcellularLocation>
</comment>
<evidence type="ECO:0000256" key="3">
    <source>
        <dbReference type="ARBA" id="ARBA00004496"/>
    </source>
</evidence>
<dbReference type="Pfam" id="PF22600">
    <property type="entry name" value="MTPAP-like_central"/>
    <property type="match status" value="1"/>
</dbReference>
<dbReference type="GO" id="GO:0031123">
    <property type="term" value="P:RNA 3'-end processing"/>
    <property type="evidence" value="ECO:0007669"/>
    <property type="project" value="TreeGrafter"/>
</dbReference>
<dbReference type="Proteomes" id="UP000292702">
    <property type="component" value="Unassembled WGS sequence"/>
</dbReference>
<evidence type="ECO:0000256" key="7">
    <source>
        <dbReference type="ARBA" id="ARBA00022679"/>
    </source>
</evidence>
<dbReference type="SUPFAM" id="SSF81301">
    <property type="entry name" value="Nucleotidyltransferase"/>
    <property type="match status" value="1"/>
</dbReference>